<comment type="similarity">
    <text evidence="1">Belongs to the helicase family.</text>
</comment>
<keyword evidence="1" id="KW-0067">ATP-binding</keyword>
<dbReference type="InterPro" id="IPR010285">
    <property type="entry name" value="DNA_helicase_pif1-like_DEAD"/>
</dbReference>
<dbReference type="GO" id="GO:0016787">
    <property type="term" value="F:hydrolase activity"/>
    <property type="evidence" value="ECO:0007669"/>
    <property type="project" value="UniProtKB-KW"/>
</dbReference>
<sequence>MYAQQLKAVSIVQGGHSLYIGGQAGVGKSYLVQQIFGDARRRHKSVQLTCTTGIACSNYPQVMNAMTIHRWSGIGDGRYTGQKLQQLVCHDDQCAGAKERIISTEMLIIDEISMMSRNMLDKLETVCRIRNISAAFGGIQLIVVGDFLQLPPVKNTRYRDLGEYAFTSSYWPNHSVFLDKVVRQDNETLIKCIRSLSLGEVNFEDNSFIHSLSRPLLTNHDIVYLFATNVLVDMFNRDCVLSMEGNLYTLDAVDSGEEKHLNTLVVQKVLWLKIKSNVMLLRNISDKLVNGLCGQVMNISDVSITVYFPSVNITADIRRISFTVFEPKTNSNIAERFQFPLKLAYARTIHKAQGMTLNRVQIDCRHFFQPGQLAVAMGRVTSAEGLRIVNFSQDAVTKQPAIVTDFLVRESSPLLSNLSCCFNHRDPDEIENICNHLENRELEIRIVEFENDNYAYEDLNETESELDEQLQIVAAEL</sequence>
<dbReference type="GeneID" id="111100760"/>
<organism evidence="3 4">
    <name type="scientific">Crassostrea virginica</name>
    <name type="common">Eastern oyster</name>
    <dbReference type="NCBI Taxonomy" id="6565"/>
    <lineage>
        <taxon>Eukaryota</taxon>
        <taxon>Metazoa</taxon>
        <taxon>Spiralia</taxon>
        <taxon>Lophotrochozoa</taxon>
        <taxon>Mollusca</taxon>
        <taxon>Bivalvia</taxon>
        <taxon>Autobranchia</taxon>
        <taxon>Pteriomorphia</taxon>
        <taxon>Ostreida</taxon>
        <taxon>Ostreoidea</taxon>
        <taxon>Ostreidae</taxon>
        <taxon>Crassostrea</taxon>
    </lineage>
</organism>
<reference evidence="4" key="1">
    <citation type="submission" date="2025-08" db="UniProtKB">
        <authorList>
            <consortium name="RefSeq"/>
        </authorList>
    </citation>
    <scope>IDENTIFICATION</scope>
    <source>
        <tissue evidence="4">Whole sample</tissue>
    </source>
</reference>
<keyword evidence="1" id="KW-0233">DNA recombination</keyword>
<keyword evidence="3" id="KW-1185">Reference proteome</keyword>
<dbReference type="PANTHER" id="PTHR47642:SF7">
    <property type="entry name" value="ATP-DEPENDENT DNA HELICASE PIF1"/>
    <property type="match status" value="1"/>
</dbReference>
<dbReference type="Gene3D" id="3.40.50.300">
    <property type="entry name" value="P-loop containing nucleotide triphosphate hydrolases"/>
    <property type="match status" value="1"/>
</dbReference>
<proteinExistence type="inferred from homology"/>
<feature type="domain" description="DNA helicase Pif1-like DEAD-box helicase" evidence="2">
    <location>
        <begin position="11"/>
        <end position="187"/>
    </location>
</feature>
<keyword evidence="1" id="KW-0347">Helicase</keyword>
<name>A0A8B8ABK7_CRAVI</name>
<dbReference type="EC" id="5.6.2.3" evidence="1"/>
<dbReference type="PANTHER" id="PTHR47642">
    <property type="entry name" value="ATP-DEPENDENT DNA HELICASE"/>
    <property type="match status" value="1"/>
</dbReference>
<dbReference type="GO" id="GO:0043139">
    <property type="term" value="F:5'-3' DNA helicase activity"/>
    <property type="evidence" value="ECO:0007669"/>
    <property type="project" value="UniProtKB-EC"/>
</dbReference>
<evidence type="ECO:0000256" key="1">
    <source>
        <dbReference type="RuleBase" id="RU363044"/>
    </source>
</evidence>
<keyword evidence="1" id="KW-0227">DNA damage</keyword>
<dbReference type="GO" id="GO:0006281">
    <property type="term" value="P:DNA repair"/>
    <property type="evidence" value="ECO:0007669"/>
    <property type="project" value="UniProtKB-KW"/>
</dbReference>
<gene>
    <name evidence="4" type="primary">LOC111100760</name>
</gene>
<protein>
    <recommendedName>
        <fullName evidence="1">ATP-dependent DNA helicase</fullName>
        <ecNumber evidence="1">5.6.2.3</ecNumber>
    </recommendedName>
</protein>
<dbReference type="GO" id="GO:0000723">
    <property type="term" value="P:telomere maintenance"/>
    <property type="evidence" value="ECO:0007669"/>
    <property type="project" value="InterPro"/>
</dbReference>
<dbReference type="GO" id="GO:0005524">
    <property type="term" value="F:ATP binding"/>
    <property type="evidence" value="ECO:0007669"/>
    <property type="project" value="UniProtKB-KW"/>
</dbReference>
<keyword evidence="1" id="KW-0234">DNA repair</keyword>
<dbReference type="KEGG" id="cvn:111100760"/>
<comment type="cofactor">
    <cofactor evidence="1">
        <name>Mg(2+)</name>
        <dbReference type="ChEBI" id="CHEBI:18420"/>
    </cofactor>
</comment>
<dbReference type="InterPro" id="IPR027417">
    <property type="entry name" value="P-loop_NTPase"/>
</dbReference>
<comment type="catalytic activity">
    <reaction evidence="1">
        <text>ATP + H2O = ADP + phosphate + H(+)</text>
        <dbReference type="Rhea" id="RHEA:13065"/>
        <dbReference type="ChEBI" id="CHEBI:15377"/>
        <dbReference type="ChEBI" id="CHEBI:15378"/>
        <dbReference type="ChEBI" id="CHEBI:30616"/>
        <dbReference type="ChEBI" id="CHEBI:43474"/>
        <dbReference type="ChEBI" id="CHEBI:456216"/>
        <dbReference type="EC" id="5.6.2.3"/>
    </reaction>
</comment>
<dbReference type="Proteomes" id="UP000694844">
    <property type="component" value="Chromosome 6"/>
</dbReference>
<dbReference type="OrthoDB" id="10050764at2759"/>
<accession>A0A8B8ABK7</accession>
<dbReference type="SUPFAM" id="SSF52540">
    <property type="entry name" value="P-loop containing nucleoside triphosphate hydrolases"/>
    <property type="match status" value="2"/>
</dbReference>
<dbReference type="RefSeq" id="XP_022288560.1">
    <property type="nucleotide sequence ID" value="XM_022432852.1"/>
</dbReference>
<evidence type="ECO:0000313" key="4">
    <source>
        <dbReference type="RefSeq" id="XP_022288560.1"/>
    </source>
</evidence>
<dbReference type="Pfam" id="PF05970">
    <property type="entry name" value="PIF1"/>
    <property type="match status" value="1"/>
</dbReference>
<dbReference type="CDD" id="cd18809">
    <property type="entry name" value="SF1_C_RecD"/>
    <property type="match status" value="1"/>
</dbReference>
<keyword evidence="1" id="KW-0547">Nucleotide-binding</keyword>
<dbReference type="GO" id="GO:0006310">
    <property type="term" value="P:DNA recombination"/>
    <property type="evidence" value="ECO:0007669"/>
    <property type="project" value="UniProtKB-KW"/>
</dbReference>
<keyword evidence="1" id="KW-0378">Hydrolase</keyword>
<dbReference type="InterPro" id="IPR051055">
    <property type="entry name" value="PIF1_helicase"/>
</dbReference>
<dbReference type="AlphaFoldDB" id="A0A8B8ABK7"/>
<evidence type="ECO:0000313" key="3">
    <source>
        <dbReference type="Proteomes" id="UP000694844"/>
    </source>
</evidence>
<evidence type="ECO:0000259" key="2">
    <source>
        <dbReference type="Pfam" id="PF05970"/>
    </source>
</evidence>